<dbReference type="Proteomes" id="UP001142489">
    <property type="component" value="Unassembled WGS sequence"/>
</dbReference>
<dbReference type="GO" id="GO:0005813">
    <property type="term" value="C:centrosome"/>
    <property type="evidence" value="ECO:0007669"/>
    <property type="project" value="UniProtKB-SubCell"/>
</dbReference>
<name>A0A9Q0Y6C9_9SAUR</name>
<feature type="coiled-coil region" evidence="6">
    <location>
        <begin position="352"/>
        <end position="379"/>
    </location>
</feature>
<dbReference type="InterPro" id="IPR028745">
    <property type="entry name" value="AKAP9/Pericentrin"/>
</dbReference>
<comment type="subcellular location">
    <subcellularLocation>
        <location evidence="1">Cytoplasm</location>
        <location evidence="1">Cytoskeleton</location>
        <location evidence="1">Microtubule organizing center</location>
        <location evidence="1">Centrosome</location>
    </subcellularLocation>
</comment>
<evidence type="ECO:0000256" key="2">
    <source>
        <dbReference type="ARBA" id="ARBA00022490"/>
    </source>
</evidence>
<dbReference type="GO" id="GO:0007165">
    <property type="term" value="P:signal transduction"/>
    <property type="evidence" value="ECO:0007669"/>
    <property type="project" value="InterPro"/>
</dbReference>
<evidence type="ECO:0000313" key="9">
    <source>
        <dbReference type="Proteomes" id="UP001142489"/>
    </source>
</evidence>
<dbReference type="GO" id="GO:0060090">
    <property type="term" value="F:molecular adaptor activity"/>
    <property type="evidence" value="ECO:0007669"/>
    <property type="project" value="InterPro"/>
</dbReference>
<feature type="coiled-coil region" evidence="6">
    <location>
        <begin position="433"/>
        <end position="577"/>
    </location>
</feature>
<dbReference type="Pfam" id="PF10495">
    <property type="entry name" value="PACT_coil_coil"/>
    <property type="match status" value="1"/>
</dbReference>
<gene>
    <name evidence="8" type="ORF">JRQ81_000377</name>
</gene>
<accession>A0A9Q0Y6C9</accession>
<evidence type="ECO:0000259" key="7">
    <source>
        <dbReference type="Pfam" id="PF10495"/>
    </source>
</evidence>
<keyword evidence="2" id="KW-0963">Cytoplasm</keyword>
<dbReference type="OrthoDB" id="2020852at2759"/>
<dbReference type="InterPro" id="IPR019528">
    <property type="entry name" value="PACT_domain"/>
</dbReference>
<organism evidence="8 9">
    <name type="scientific">Phrynocephalus forsythii</name>
    <dbReference type="NCBI Taxonomy" id="171643"/>
    <lineage>
        <taxon>Eukaryota</taxon>
        <taxon>Metazoa</taxon>
        <taxon>Chordata</taxon>
        <taxon>Craniata</taxon>
        <taxon>Vertebrata</taxon>
        <taxon>Euteleostomi</taxon>
        <taxon>Lepidosauria</taxon>
        <taxon>Squamata</taxon>
        <taxon>Bifurcata</taxon>
        <taxon>Unidentata</taxon>
        <taxon>Episquamata</taxon>
        <taxon>Toxicofera</taxon>
        <taxon>Iguania</taxon>
        <taxon>Acrodonta</taxon>
        <taxon>Agamidae</taxon>
        <taxon>Agaminae</taxon>
        <taxon>Phrynocephalus</taxon>
    </lineage>
</organism>
<protein>
    <recommendedName>
        <fullName evidence="7">Pericentrin/AKAP-450 centrosomal targeting domain-containing protein</fullName>
    </recommendedName>
</protein>
<evidence type="ECO:0000256" key="4">
    <source>
        <dbReference type="ARBA" id="ARBA00023054"/>
    </source>
</evidence>
<proteinExistence type="predicted"/>
<dbReference type="PANTHER" id="PTHR44981">
    <property type="entry name" value="PERICENTRIN-LIKE PROTEIN, ISOFORM F"/>
    <property type="match status" value="1"/>
</dbReference>
<dbReference type="AlphaFoldDB" id="A0A9Q0Y6C9"/>
<keyword evidence="4 6" id="KW-0175">Coiled coil</keyword>
<sequence>MPDSIQRIVVHGTPRDSPEILRKENSMELGSNLALTPFSDVDSMHSVDSESLCLEHSRDILGFVELPASHCNSNEETAASLILPSSTAPGPPFSVSEYNDVQDDLSVRNAEDITLMPTTMQDDLRTNMLKPESASIECVINTSSDLGHQLNQDTTETTLLQDDSVMAYLQCLGMVPDICETALKEKEMFSQQLKNVLDMVYEESHQILVLSEKSLSPDGDKKHVQKTLSVDGWLKERLNLLDSMQSLKDYLSKIPHKEDRENAFVFFDWSGELLQVVQCVMEKEQAVLQSYLRSHSHSPGSGDEGSLVEKLQHIMEQQEQQQKIVLEHLLSSDRKTLLTEIQDREAQLRLMHLQSQEKLQKLQEMLINTENQASKQEHQLRRQVELLEYKLQQEKSIASDLQASLKIEHELLKQEGAAISHLKSDLCESKQVNERLQKSLQELQKELVKYKSALENKETAMTAVIQDLKNEKCKEKELQSMLDEQQQQHKRREDEKSKAIEELQAALELQCIQNNQLTVALEHEQTANSNLRKELQIEHSRCEALLSREQTKVLELQKNMEQEKNRSLELLSALNHERVLTEQLSIRLNECASCKPKDSLQELQAQLYRERSHARELLATIEKTWQQVLGSQKRGEIQMYSEQPQKNQELHTTLGMQNEEQEIQHTLVQRKKEAELKKEWEQLQSDLRLLRDQKNCTEQTIRDGRYKLLGKLKEMQNAPDNQCGFEMQQRQNTGRIKALQQIVKDMKEQRRCFHDNKNQCRSPVVSNDDAKTNTINLQEEQKKLQNIRDQLLSAAACLSEFVYKTVDKTINWHASSDEIIATLLNILELEAELSTCFKPVAEKTDLHNCLKATEYEATKHNFVVENKSAMASCNLKMQKLYRKYLRAESFRKALIYQKKYLLLLLGGFQECEQATLSLIARMGIYPSPPDLIVSESRSHFFIKFRSAVRVIIAISRLKFLVKKWHKINRKGLTLEAVSTSTGQNSYPRTRVQTLKQPLPVDDQLTQEAGYYNINDFMGVINCSPQSHFFHERSTSSGFQVSSKDPEQSLTEYVAHLEAIQQRLGILMLGQAPQQGSL</sequence>
<dbReference type="GO" id="GO:0005737">
    <property type="term" value="C:cytoplasm"/>
    <property type="evidence" value="ECO:0007669"/>
    <property type="project" value="UniProtKB-ARBA"/>
</dbReference>
<comment type="caution">
    <text evidence="8">The sequence shown here is derived from an EMBL/GenBank/DDBJ whole genome shotgun (WGS) entry which is preliminary data.</text>
</comment>
<evidence type="ECO:0000313" key="8">
    <source>
        <dbReference type="EMBL" id="KAJ7344427.1"/>
    </source>
</evidence>
<evidence type="ECO:0000256" key="1">
    <source>
        <dbReference type="ARBA" id="ARBA00004300"/>
    </source>
</evidence>
<feature type="domain" description="Pericentrin/AKAP-450 centrosomal targeting" evidence="7">
    <location>
        <begin position="883"/>
        <end position="964"/>
    </location>
</feature>
<keyword evidence="9" id="KW-1185">Reference proteome</keyword>
<evidence type="ECO:0000256" key="3">
    <source>
        <dbReference type="ARBA" id="ARBA00022553"/>
    </source>
</evidence>
<dbReference type="PANTHER" id="PTHR44981:SF3">
    <property type="entry name" value="PERICENTRIN"/>
    <property type="match status" value="1"/>
</dbReference>
<keyword evidence="3" id="KW-0597">Phosphoprotein</keyword>
<reference evidence="8" key="1">
    <citation type="journal article" date="2023" name="DNA Res.">
        <title>Chromosome-level genome assembly of Phrynocephalus forsythii using third-generation DNA sequencing and Hi-C analysis.</title>
        <authorList>
            <person name="Qi Y."/>
            <person name="Zhao W."/>
            <person name="Zhao Y."/>
            <person name="Niu C."/>
            <person name="Cao S."/>
            <person name="Zhang Y."/>
        </authorList>
    </citation>
    <scope>NUCLEOTIDE SEQUENCE</scope>
    <source>
        <tissue evidence="8">Muscle</tissue>
    </source>
</reference>
<evidence type="ECO:0000256" key="6">
    <source>
        <dbReference type="SAM" id="Coils"/>
    </source>
</evidence>
<keyword evidence="5" id="KW-0206">Cytoskeleton</keyword>
<dbReference type="EMBL" id="JAPFRF010000001">
    <property type="protein sequence ID" value="KAJ7344427.1"/>
    <property type="molecule type" value="Genomic_DNA"/>
</dbReference>
<evidence type="ECO:0000256" key="5">
    <source>
        <dbReference type="ARBA" id="ARBA00023212"/>
    </source>
</evidence>